<accession>A0ABU0ZM01</accession>
<keyword evidence="10 14" id="KW-1133">Transmembrane helix</keyword>
<keyword evidence="8 14" id="KW-0378">Hydrolase</keyword>
<evidence type="ECO:0000256" key="2">
    <source>
        <dbReference type="ARBA" id="ARBA00007931"/>
    </source>
</evidence>
<evidence type="ECO:0000256" key="1">
    <source>
        <dbReference type="ARBA" id="ARBA00004651"/>
    </source>
</evidence>
<keyword evidence="5 14" id="KW-0812">Transmembrane</keyword>
<feature type="transmembrane region" description="Helical" evidence="14">
    <location>
        <begin position="56"/>
        <end position="78"/>
    </location>
</feature>
<gene>
    <name evidence="17" type="ORF">RB614_26425</name>
</gene>
<evidence type="ECO:0000256" key="3">
    <source>
        <dbReference type="ARBA" id="ARBA00022475"/>
    </source>
</evidence>
<dbReference type="CDD" id="cd06164">
    <property type="entry name" value="S2P-M50_SpoIVFB_CBS"/>
    <property type="match status" value="1"/>
</dbReference>
<feature type="transmembrane region" description="Helical" evidence="14">
    <location>
        <begin position="190"/>
        <end position="213"/>
    </location>
</feature>
<evidence type="ECO:0000256" key="11">
    <source>
        <dbReference type="ARBA" id="ARBA00023049"/>
    </source>
</evidence>
<dbReference type="PROSITE" id="PS51371">
    <property type="entry name" value="CBS"/>
    <property type="match status" value="1"/>
</dbReference>
<evidence type="ECO:0000259" key="16">
    <source>
        <dbReference type="PROSITE" id="PS51371"/>
    </source>
</evidence>
<keyword evidence="13 14" id="KW-0472">Membrane</keyword>
<dbReference type="GO" id="GO:0008233">
    <property type="term" value="F:peptidase activity"/>
    <property type="evidence" value="ECO:0007669"/>
    <property type="project" value="UniProtKB-KW"/>
</dbReference>
<evidence type="ECO:0000256" key="10">
    <source>
        <dbReference type="ARBA" id="ARBA00022989"/>
    </source>
</evidence>
<feature type="domain" description="CBS" evidence="16">
    <location>
        <begin position="256"/>
        <end position="313"/>
    </location>
</feature>
<dbReference type="PANTHER" id="PTHR39188">
    <property type="entry name" value="MEMBRANE-ASSOCIATED ZINC METALLOPROTEASE M50B"/>
    <property type="match status" value="1"/>
</dbReference>
<reference evidence="17 18" key="1">
    <citation type="submission" date="2023-08" db="EMBL/GenBank/DDBJ databases">
        <title>Phytohabitans sansha sp. nov., isolated from marine sediment.</title>
        <authorList>
            <person name="Zhao Y."/>
            <person name="Yi K."/>
        </authorList>
    </citation>
    <scope>NUCLEOTIDE SEQUENCE [LARGE SCALE GENOMIC DNA]</scope>
    <source>
        <strain evidence="17 18">ZYX-F-186</strain>
    </source>
</reference>
<keyword evidence="18" id="KW-1185">Reference proteome</keyword>
<feature type="transmembrane region" description="Helical" evidence="14">
    <location>
        <begin position="219"/>
        <end position="236"/>
    </location>
</feature>
<keyword evidence="3 14" id="KW-1003">Cell membrane</keyword>
<dbReference type="InterPro" id="IPR046342">
    <property type="entry name" value="CBS_dom_sf"/>
</dbReference>
<protein>
    <recommendedName>
        <fullName evidence="14">Zinc metalloprotease</fullName>
    </recommendedName>
</protein>
<comment type="caution">
    <text evidence="17">The sequence shown here is derived from an EMBL/GenBank/DDBJ whole genome shotgun (WGS) entry which is preliminary data.</text>
</comment>
<comment type="cofactor">
    <cofactor evidence="14">
        <name>Zn(2+)</name>
        <dbReference type="ChEBI" id="CHEBI:29105"/>
    </cofactor>
    <text evidence="14">Binds 1 zinc ion per subunit.</text>
</comment>
<evidence type="ECO:0000256" key="8">
    <source>
        <dbReference type="ARBA" id="ARBA00022801"/>
    </source>
</evidence>
<dbReference type="InterPro" id="IPR016483">
    <property type="entry name" value="UCP006404_Pept_M50_CBS"/>
</dbReference>
<evidence type="ECO:0000313" key="18">
    <source>
        <dbReference type="Proteomes" id="UP001230908"/>
    </source>
</evidence>
<evidence type="ECO:0000256" key="15">
    <source>
        <dbReference type="PROSITE-ProRule" id="PRU00703"/>
    </source>
</evidence>
<dbReference type="EMBL" id="JAVHUY010000027">
    <property type="protein sequence ID" value="MDQ7908068.1"/>
    <property type="molecule type" value="Genomic_DNA"/>
</dbReference>
<dbReference type="PIRSF" id="PIRSF006404">
    <property type="entry name" value="UCP006404_Pept_M50_CBS"/>
    <property type="match status" value="1"/>
</dbReference>
<evidence type="ECO:0000256" key="5">
    <source>
        <dbReference type="ARBA" id="ARBA00022692"/>
    </source>
</evidence>
<feature type="transmembrane region" description="Helical" evidence="14">
    <location>
        <begin position="147"/>
        <end position="169"/>
    </location>
</feature>
<name>A0ABU0ZM01_9ACTN</name>
<dbReference type="Gene3D" id="3.10.580.10">
    <property type="entry name" value="CBS-domain"/>
    <property type="match status" value="1"/>
</dbReference>
<dbReference type="SUPFAM" id="SSF54631">
    <property type="entry name" value="CBS-domain pair"/>
    <property type="match status" value="1"/>
</dbReference>
<comment type="similarity">
    <text evidence="2 14">Belongs to the peptidase M50B family.</text>
</comment>
<comment type="subcellular location">
    <subcellularLocation>
        <location evidence="1 14">Cell membrane</location>
        <topology evidence="1 14">Multi-pass membrane protein</topology>
    </subcellularLocation>
</comment>
<dbReference type="SMART" id="SM00116">
    <property type="entry name" value="CBS"/>
    <property type="match status" value="2"/>
</dbReference>
<dbReference type="PANTHER" id="PTHR39188:SF3">
    <property type="entry name" value="STAGE IV SPORULATION PROTEIN FB"/>
    <property type="match status" value="1"/>
</dbReference>
<evidence type="ECO:0000256" key="12">
    <source>
        <dbReference type="ARBA" id="ARBA00023122"/>
    </source>
</evidence>
<evidence type="ECO:0000256" key="6">
    <source>
        <dbReference type="ARBA" id="ARBA00022723"/>
    </source>
</evidence>
<evidence type="ECO:0000256" key="13">
    <source>
        <dbReference type="ARBA" id="ARBA00023136"/>
    </source>
</evidence>
<keyword evidence="7" id="KW-0677">Repeat</keyword>
<dbReference type="InterPro" id="IPR008915">
    <property type="entry name" value="Peptidase_M50"/>
</dbReference>
<evidence type="ECO:0000313" key="17">
    <source>
        <dbReference type="EMBL" id="MDQ7908068.1"/>
    </source>
</evidence>
<evidence type="ECO:0000256" key="7">
    <source>
        <dbReference type="ARBA" id="ARBA00022737"/>
    </source>
</evidence>
<dbReference type="Pfam" id="PF02163">
    <property type="entry name" value="Peptidase_M50"/>
    <property type="match status" value="2"/>
</dbReference>
<keyword evidence="6 14" id="KW-0479">Metal-binding</keyword>
<evidence type="ECO:0000256" key="9">
    <source>
        <dbReference type="ARBA" id="ARBA00022833"/>
    </source>
</evidence>
<dbReference type="GO" id="GO:0006508">
    <property type="term" value="P:proteolysis"/>
    <property type="evidence" value="ECO:0007669"/>
    <property type="project" value="UniProtKB-KW"/>
</dbReference>
<sequence>MRRSLIAGAGLGRIAGVPIGVNWSVLVLALLIAGALSEGTLPDTYPGYPNWAYDLTGVLAAVIFLVGLVAHELSHAIVANRNGFEVRRITLWMLGGVADVRGVSPGPGAEARIFAVGPLVSLLVGAFVGGVAAVLALAGLTGLVTGVLTWLAVVHLAIAALNLLPAAPLDGGRILRAALWRWRGDRTQANLTVAWVGRGLGTAVIALGLVALVRGSGLGAVWLALLGWFMLAAASTEEYRTNALETLSEVPVREVMTAQPQTVPPDASVADFLDHYVIRRGHNAFPLTEDGQPVALVTLDRVRQVPPERRGDTTMRQVACPRDQFTFTTPDEPVSDLLPRLNGCAEGRALVMSDGHLVGIVSSRDISRTIQRRAP</sequence>
<dbReference type="InterPro" id="IPR000644">
    <property type="entry name" value="CBS_dom"/>
</dbReference>
<evidence type="ECO:0000256" key="4">
    <source>
        <dbReference type="ARBA" id="ARBA00022670"/>
    </source>
</evidence>
<proteinExistence type="inferred from homology"/>
<feature type="transmembrane region" description="Helical" evidence="14">
    <location>
        <begin position="119"/>
        <end position="141"/>
    </location>
</feature>
<keyword evidence="4 14" id="KW-0645">Protease</keyword>
<keyword evidence="9 14" id="KW-0862">Zinc</keyword>
<feature type="transmembrane region" description="Helical" evidence="14">
    <location>
        <begin position="12"/>
        <end position="36"/>
    </location>
</feature>
<evidence type="ECO:0000256" key="14">
    <source>
        <dbReference type="PIRNR" id="PIRNR006404"/>
    </source>
</evidence>
<dbReference type="Pfam" id="PF00571">
    <property type="entry name" value="CBS"/>
    <property type="match status" value="2"/>
</dbReference>
<dbReference type="Proteomes" id="UP001230908">
    <property type="component" value="Unassembled WGS sequence"/>
</dbReference>
<keyword evidence="12 15" id="KW-0129">CBS domain</keyword>
<keyword evidence="11 14" id="KW-0482">Metalloprotease</keyword>
<organism evidence="17 18">
    <name type="scientific">Phytohabitans maris</name>
    <dbReference type="NCBI Taxonomy" id="3071409"/>
    <lineage>
        <taxon>Bacteria</taxon>
        <taxon>Bacillati</taxon>
        <taxon>Actinomycetota</taxon>
        <taxon>Actinomycetes</taxon>
        <taxon>Micromonosporales</taxon>
        <taxon>Micromonosporaceae</taxon>
    </lineage>
</organism>